<evidence type="ECO:0000256" key="2">
    <source>
        <dbReference type="ARBA" id="ARBA00004141"/>
    </source>
</evidence>
<keyword evidence="9 13" id="KW-1133">Transmembrane helix</keyword>
<comment type="similarity">
    <text evidence="3 13">Belongs to the class VI-like SAM-binding methyltransferase superfamily. Isoprenylcysteine carboxyl methyltransferase family.</text>
</comment>
<accession>A0A7M6UPX4</accession>
<sequence>MKHFYEQIGLFSFFSSLVTNILFNQLLLYLLKYCYNPILQTYWIQLVTYGFFIIIIKIIYRSPFYEISSRANFLGFCLSLGILICNSSIYIWKTFGIYVTVLSTFHFTEFLGIAFTNPASLSFDSFVINHSPAYTLAAIASWTEFGTRVYFYPHMKPNLCLLVIGTIFCVAGEILRKTAIFTAKQNFNHIVQSKKSSHHSLVTHGVYNVCRHPSYVGWFYWSIGTQLILHNPICLLAYIIISWKFFEDRIFIEELSLVEFYGDTYKIYQNNVGTGLPFISGYIDAN</sequence>
<feature type="transmembrane region" description="Helical" evidence="13">
    <location>
        <begin position="7"/>
        <end position="30"/>
    </location>
</feature>
<dbReference type="Pfam" id="PF04140">
    <property type="entry name" value="ICMT"/>
    <property type="match status" value="1"/>
</dbReference>
<dbReference type="InterPro" id="IPR025770">
    <property type="entry name" value="PPMT_MeTrfase"/>
</dbReference>
<dbReference type="PANTHER" id="PTHR12714">
    <property type="entry name" value="PROTEIN-S ISOPRENYLCYSTEINE O-METHYLTRANSFERASE"/>
    <property type="match status" value="1"/>
</dbReference>
<evidence type="ECO:0000313" key="14">
    <source>
        <dbReference type="EnsemblMetazoa" id="NP_001177857"/>
    </source>
</evidence>
<evidence type="ECO:0000256" key="10">
    <source>
        <dbReference type="ARBA" id="ARBA00023136"/>
    </source>
</evidence>
<reference evidence="14" key="1">
    <citation type="submission" date="2021-01" db="UniProtKB">
        <authorList>
            <consortium name="EnsemblMetazoa"/>
        </authorList>
    </citation>
    <scope>IDENTIFICATION</scope>
</reference>
<dbReference type="GO" id="GO:0005789">
    <property type="term" value="C:endoplasmic reticulum membrane"/>
    <property type="evidence" value="ECO:0007669"/>
    <property type="project" value="UniProtKB-SubCell"/>
</dbReference>
<feature type="transmembrane region" description="Helical" evidence="13">
    <location>
        <begin position="42"/>
        <end position="60"/>
    </location>
</feature>
<keyword evidence="10 13" id="KW-0472">Membrane</keyword>
<feature type="transmembrane region" description="Helical" evidence="13">
    <location>
        <begin position="97"/>
        <end position="116"/>
    </location>
</feature>
<feature type="transmembrane region" description="Helical" evidence="13">
    <location>
        <begin position="218"/>
        <end position="241"/>
    </location>
</feature>
<protein>
    <recommendedName>
        <fullName evidence="12 13">Protein-S-isoprenylcysteine O-methyltransferase</fullName>
        <ecNumber evidence="4 13">2.1.1.100</ecNumber>
    </recommendedName>
</protein>
<dbReference type="InParanoid" id="A0A7M6UPX4"/>
<dbReference type="EnsemblMetazoa" id="NM_001190928">
    <property type="protein sequence ID" value="NP_001177857"/>
    <property type="gene ID" value="GeneID_100120654"/>
</dbReference>
<keyword evidence="6" id="KW-0808">Transferase</keyword>
<comment type="function">
    <text evidence="11">Catalyzes the post-translational methylation of isoprenylated C-terminal cysteine residues.</text>
</comment>
<evidence type="ECO:0000256" key="6">
    <source>
        <dbReference type="ARBA" id="ARBA00022679"/>
    </source>
</evidence>
<feature type="transmembrane region" description="Helical" evidence="13">
    <location>
        <begin position="72"/>
        <end position="91"/>
    </location>
</feature>
<dbReference type="GO" id="GO:0004671">
    <property type="term" value="F:protein C-terminal S-isoprenylcysteine carboxyl O-methyltransferase activity"/>
    <property type="evidence" value="ECO:0007669"/>
    <property type="project" value="UniProtKB-EC"/>
</dbReference>
<dbReference type="KEGG" id="nvi:100120654"/>
<feature type="transmembrane region" description="Helical" evidence="13">
    <location>
        <begin position="158"/>
        <end position="175"/>
    </location>
</feature>
<evidence type="ECO:0000256" key="11">
    <source>
        <dbReference type="ARBA" id="ARBA00023572"/>
    </source>
</evidence>
<evidence type="ECO:0000256" key="4">
    <source>
        <dbReference type="ARBA" id="ARBA00012151"/>
    </source>
</evidence>
<comment type="catalytic activity">
    <reaction evidence="1 13">
        <text>[protein]-C-terminal S-[(2E,6E)-farnesyl]-L-cysteine + S-adenosyl-L-methionine = [protein]-C-terminal S-[(2E,6E)-farnesyl]-L-cysteine methyl ester + S-adenosyl-L-homocysteine</text>
        <dbReference type="Rhea" id="RHEA:21672"/>
        <dbReference type="Rhea" id="RHEA-COMP:12125"/>
        <dbReference type="Rhea" id="RHEA-COMP:12126"/>
        <dbReference type="ChEBI" id="CHEBI:57856"/>
        <dbReference type="ChEBI" id="CHEBI:59789"/>
        <dbReference type="ChEBI" id="CHEBI:90510"/>
        <dbReference type="ChEBI" id="CHEBI:90511"/>
        <dbReference type="EC" id="2.1.1.100"/>
    </reaction>
</comment>
<dbReference type="RefSeq" id="NP_001177857.1">
    <property type="nucleotide sequence ID" value="NM_001190928.1"/>
</dbReference>
<dbReference type="EC" id="2.1.1.100" evidence="4 13"/>
<evidence type="ECO:0000256" key="5">
    <source>
        <dbReference type="ARBA" id="ARBA00022603"/>
    </source>
</evidence>
<evidence type="ECO:0000256" key="7">
    <source>
        <dbReference type="ARBA" id="ARBA00022691"/>
    </source>
</evidence>
<dbReference type="InterPro" id="IPR007269">
    <property type="entry name" value="ICMT_MeTrfase"/>
</dbReference>
<dbReference type="GeneID" id="100120654"/>
<keyword evidence="5 13" id="KW-0489">Methyltransferase</keyword>
<dbReference type="CTD" id="136030347"/>
<keyword evidence="15" id="KW-1185">Reference proteome</keyword>
<evidence type="ECO:0000256" key="1">
    <source>
        <dbReference type="ARBA" id="ARBA00001450"/>
    </source>
</evidence>
<dbReference type="AlphaFoldDB" id="A0A7M6UPX4"/>
<keyword evidence="7 13" id="KW-0949">S-adenosyl-L-methionine</keyword>
<evidence type="ECO:0000256" key="13">
    <source>
        <dbReference type="RuleBase" id="RU362022"/>
    </source>
</evidence>
<proteinExistence type="inferred from homology"/>
<evidence type="ECO:0000256" key="8">
    <source>
        <dbReference type="ARBA" id="ARBA00022692"/>
    </source>
</evidence>
<dbReference type="PANTHER" id="PTHR12714:SF9">
    <property type="entry name" value="PROTEIN-S-ISOPRENYLCYSTEINE O-METHYLTRANSFERASE"/>
    <property type="match status" value="1"/>
</dbReference>
<evidence type="ECO:0000256" key="12">
    <source>
        <dbReference type="ARBA" id="ARBA00023656"/>
    </source>
</evidence>
<dbReference type="Proteomes" id="UP000002358">
    <property type="component" value="Unassembled WGS sequence"/>
</dbReference>
<evidence type="ECO:0000256" key="3">
    <source>
        <dbReference type="ARBA" id="ARBA00009140"/>
    </source>
</evidence>
<dbReference type="Gene3D" id="1.20.120.1630">
    <property type="match status" value="1"/>
</dbReference>
<dbReference type="OrthoDB" id="422086at2759"/>
<dbReference type="PROSITE" id="PS51564">
    <property type="entry name" value="SAM_ICMT"/>
    <property type="match status" value="1"/>
</dbReference>
<comment type="subcellular location">
    <subcellularLocation>
        <location evidence="13">Endoplasmic reticulum membrane</location>
        <topology evidence="13">Multi-pass membrane protein</topology>
    </subcellularLocation>
    <subcellularLocation>
        <location evidence="2">Membrane</location>
        <topology evidence="2">Multi-pass membrane protein</topology>
    </subcellularLocation>
</comment>
<evidence type="ECO:0000313" key="15">
    <source>
        <dbReference type="Proteomes" id="UP000002358"/>
    </source>
</evidence>
<keyword evidence="8 13" id="KW-0812">Transmembrane</keyword>
<evidence type="ECO:0000256" key="9">
    <source>
        <dbReference type="ARBA" id="ARBA00022989"/>
    </source>
</evidence>
<dbReference type="GO" id="GO:0032259">
    <property type="term" value="P:methylation"/>
    <property type="evidence" value="ECO:0007669"/>
    <property type="project" value="UniProtKB-KW"/>
</dbReference>
<name>A0A7M6UPX4_NASVI</name>
<keyword evidence="13" id="KW-0256">Endoplasmic reticulum</keyword>
<dbReference type="FunCoup" id="A0A7M6UPX4">
    <property type="interactions" value="667"/>
</dbReference>
<organism evidence="14 15">
    <name type="scientific">Nasonia vitripennis</name>
    <name type="common">Parasitic wasp</name>
    <dbReference type="NCBI Taxonomy" id="7425"/>
    <lineage>
        <taxon>Eukaryota</taxon>
        <taxon>Metazoa</taxon>
        <taxon>Ecdysozoa</taxon>
        <taxon>Arthropoda</taxon>
        <taxon>Hexapoda</taxon>
        <taxon>Insecta</taxon>
        <taxon>Pterygota</taxon>
        <taxon>Neoptera</taxon>
        <taxon>Endopterygota</taxon>
        <taxon>Hymenoptera</taxon>
        <taxon>Apocrita</taxon>
        <taxon>Proctotrupomorpha</taxon>
        <taxon>Chalcidoidea</taxon>
        <taxon>Pteromalidae</taxon>
        <taxon>Pteromalinae</taxon>
        <taxon>Nasonia</taxon>
    </lineage>
</organism>